<feature type="compositionally biased region" description="Polar residues" evidence="1">
    <location>
        <begin position="147"/>
        <end position="168"/>
    </location>
</feature>
<dbReference type="EMBL" id="FUEG01000015">
    <property type="protein sequence ID" value="SJL11843.1"/>
    <property type="molecule type" value="Genomic_DNA"/>
</dbReference>
<reference evidence="3" key="1">
    <citation type="journal article" date="2017" name="Nat. Ecol. Evol.">
        <title>Genome expansion and lineage-specific genetic innovations in the forest pathogenic fungi Armillaria.</title>
        <authorList>
            <person name="Sipos G."/>
            <person name="Prasanna A.N."/>
            <person name="Walter M.C."/>
            <person name="O'Connor E."/>
            <person name="Balint B."/>
            <person name="Krizsan K."/>
            <person name="Kiss B."/>
            <person name="Hess J."/>
            <person name="Varga T."/>
            <person name="Slot J."/>
            <person name="Riley R."/>
            <person name="Boka B."/>
            <person name="Rigling D."/>
            <person name="Barry K."/>
            <person name="Lee J."/>
            <person name="Mihaltcheva S."/>
            <person name="LaButti K."/>
            <person name="Lipzen A."/>
            <person name="Waldron R."/>
            <person name="Moloney N.M."/>
            <person name="Sperisen C."/>
            <person name="Kredics L."/>
            <person name="Vagvoelgyi C."/>
            <person name="Patrignani A."/>
            <person name="Fitzpatrick D."/>
            <person name="Nagy I."/>
            <person name="Doyle S."/>
            <person name="Anderson J.B."/>
            <person name="Grigoriev I.V."/>
            <person name="Gueldener U."/>
            <person name="Muensterkoetter M."/>
            <person name="Nagy L.G."/>
        </authorList>
    </citation>
    <scope>NUCLEOTIDE SEQUENCE [LARGE SCALE GENOMIC DNA]</scope>
    <source>
        <strain evidence="3">C18/9</strain>
    </source>
</reference>
<gene>
    <name evidence="2" type="ORF">ARMOST_15254</name>
</gene>
<feature type="compositionally biased region" description="Basic and acidic residues" evidence="1">
    <location>
        <begin position="279"/>
        <end position="288"/>
    </location>
</feature>
<feature type="compositionally biased region" description="Polar residues" evidence="1">
    <location>
        <begin position="188"/>
        <end position="206"/>
    </location>
</feature>
<sequence>MQRQRYVALGGPSTGLHDTPPPLDYDRILPITIKAMPDVVDLLEELVGLFPEHMLPDQMASIIKRSDKVAKISNEIKSKIYCVLDRKTALGRIRMMFITDNFKEVVSFLHNGNHWKREPSLRDGLLYMLKDIQGGEPYVPITPPKPSASSSNGYRWEHSASSTWSSRQPTLDPTLSSSSTSLPMPQYTGHSSLSASKSTTMANSGQKVHHCRTCGERMKGHGKIPCICQWCGRPKLSHNGKVCQPQAPFSAARALSASKGKGRETFQTPESQSIQSSSKGKERVRSESPDSDSEVGLELEERVTRLEELFHSFMIDGQSTA</sequence>
<proteinExistence type="predicted"/>
<feature type="region of interest" description="Disordered" evidence="1">
    <location>
        <begin position="138"/>
        <end position="206"/>
    </location>
</feature>
<feature type="region of interest" description="Disordered" evidence="1">
    <location>
        <begin position="254"/>
        <end position="299"/>
    </location>
</feature>
<protein>
    <submittedName>
        <fullName evidence="2">Uncharacterized protein</fullName>
    </submittedName>
</protein>
<evidence type="ECO:0000313" key="2">
    <source>
        <dbReference type="EMBL" id="SJL11843.1"/>
    </source>
</evidence>
<evidence type="ECO:0000313" key="3">
    <source>
        <dbReference type="Proteomes" id="UP000219338"/>
    </source>
</evidence>
<evidence type="ECO:0000256" key="1">
    <source>
        <dbReference type="SAM" id="MobiDB-lite"/>
    </source>
</evidence>
<dbReference type="Proteomes" id="UP000219338">
    <property type="component" value="Unassembled WGS sequence"/>
</dbReference>
<keyword evidence="3" id="KW-1185">Reference proteome</keyword>
<feature type="compositionally biased region" description="Acidic residues" evidence="1">
    <location>
        <begin position="289"/>
        <end position="298"/>
    </location>
</feature>
<name>A0A284RSU8_ARMOS</name>
<dbReference type="AlphaFoldDB" id="A0A284RSU8"/>
<feature type="compositionally biased region" description="Polar residues" evidence="1">
    <location>
        <begin position="265"/>
        <end position="278"/>
    </location>
</feature>
<accession>A0A284RSU8</accession>
<feature type="compositionally biased region" description="Low complexity" evidence="1">
    <location>
        <begin position="169"/>
        <end position="183"/>
    </location>
</feature>
<organism evidence="2 3">
    <name type="scientific">Armillaria ostoyae</name>
    <name type="common">Armillaria root rot fungus</name>
    <dbReference type="NCBI Taxonomy" id="47428"/>
    <lineage>
        <taxon>Eukaryota</taxon>
        <taxon>Fungi</taxon>
        <taxon>Dikarya</taxon>
        <taxon>Basidiomycota</taxon>
        <taxon>Agaricomycotina</taxon>
        <taxon>Agaricomycetes</taxon>
        <taxon>Agaricomycetidae</taxon>
        <taxon>Agaricales</taxon>
        <taxon>Marasmiineae</taxon>
        <taxon>Physalacriaceae</taxon>
        <taxon>Armillaria</taxon>
    </lineage>
</organism>